<dbReference type="RefSeq" id="WP_092609711.1">
    <property type="nucleotide sequence ID" value="NZ_FMYF01000005.1"/>
</dbReference>
<sequence>MDVNVTGRHTKVPEDYRLHVLDKIGKIERLRDRVIRVDVQLSAYGTEKQPNQTYRTEITLLSRGPVVRAEASDADRFASFEMAMDRLRAQLRRASDRRKVHHGRHRPTALHEAAAELPELSLAPADEGGESETHNVAGIEVTGDGPLVVREKSHPTTPMTLAQALDQMELVGHDFFLFQDADAGVASVVYRRKGYSYGVLRLDGENVAEKVG</sequence>
<dbReference type="PANTHER" id="PTHR33231">
    <property type="entry name" value="30S RIBOSOMAL PROTEIN"/>
    <property type="match status" value="1"/>
</dbReference>
<dbReference type="Pfam" id="PF02482">
    <property type="entry name" value="Ribosomal_S30AE"/>
    <property type="match status" value="1"/>
</dbReference>
<dbReference type="InterPro" id="IPR038416">
    <property type="entry name" value="Ribosom_S30AE_C_sf"/>
</dbReference>
<dbReference type="Gene3D" id="3.30.505.50">
    <property type="entry name" value="Sigma 54 modulation/S30EA ribosomal protein, C-terminal domain"/>
    <property type="match status" value="1"/>
</dbReference>
<protein>
    <recommendedName>
        <fullName evidence="3">Ribosome hibernation promoting factor</fullName>
        <shortName evidence="3">HPF</shortName>
    </recommendedName>
</protein>
<feature type="domain" description="Sigma 54 modulation/S30EA ribosomal protein C-terminal" evidence="4">
    <location>
        <begin position="146"/>
        <end position="199"/>
    </location>
</feature>
<dbReference type="OrthoDB" id="9794975at2"/>
<reference evidence="5 6" key="1">
    <citation type="submission" date="2016-06" db="EMBL/GenBank/DDBJ databases">
        <authorList>
            <person name="Olsen C.W."/>
            <person name="Carey S."/>
            <person name="Hinshaw L."/>
            <person name="Karasin A.I."/>
        </authorList>
    </citation>
    <scope>NUCLEOTIDE SEQUENCE [LARGE SCALE GENOMIC DNA]</scope>
    <source>
        <strain evidence="5 6">LZ-22</strain>
    </source>
</reference>
<dbReference type="AlphaFoldDB" id="A0A1G6GVJ8"/>
<dbReference type="GO" id="GO:0045900">
    <property type="term" value="P:negative regulation of translational elongation"/>
    <property type="evidence" value="ECO:0007669"/>
    <property type="project" value="TreeGrafter"/>
</dbReference>
<comment type="subunit">
    <text evidence="3">Interacts with 100S ribosomes.</text>
</comment>
<dbReference type="FunFam" id="3.30.505.50:FF:000002">
    <property type="entry name" value="Ribosome hibernation promoting factor"/>
    <property type="match status" value="1"/>
</dbReference>
<keyword evidence="6" id="KW-1185">Reference proteome</keyword>
<organism evidence="5 6">
    <name type="scientific">Raineyella antarctica</name>
    <dbReference type="NCBI Taxonomy" id="1577474"/>
    <lineage>
        <taxon>Bacteria</taxon>
        <taxon>Bacillati</taxon>
        <taxon>Actinomycetota</taxon>
        <taxon>Actinomycetes</taxon>
        <taxon>Propionibacteriales</taxon>
        <taxon>Propionibacteriaceae</taxon>
        <taxon>Raineyella</taxon>
    </lineage>
</organism>
<comment type="function">
    <text evidence="3">Required for dimerization of active 70S ribosomes into 100S ribosomes in stationary phase; 100S ribosomes are translationally inactive and sometimes present during exponential growth.</text>
</comment>
<keyword evidence="2 3" id="KW-0810">Translation regulation</keyword>
<dbReference type="Pfam" id="PF16321">
    <property type="entry name" value="Ribosom_S30AE_C"/>
    <property type="match status" value="1"/>
</dbReference>
<proteinExistence type="inferred from homology"/>
<comment type="subcellular location">
    <subcellularLocation>
        <location evidence="3">Cytoplasm</location>
    </subcellularLocation>
</comment>
<accession>A0A1G6GVJ8</accession>
<evidence type="ECO:0000256" key="2">
    <source>
        <dbReference type="ARBA" id="ARBA00022845"/>
    </source>
</evidence>
<dbReference type="GO" id="GO:0022627">
    <property type="term" value="C:cytosolic small ribosomal subunit"/>
    <property type="evidence" value="ECO:0007669"/>
    <property type="project" value="TreeGrafter"/>
</dbReference>
<keyword evidence="1 3" id="KW-0963">Cytoplasm</keyword>
<dbReference type="InterPro" id="IPR003489">
    <property type="entry name" value="RHF/RaiA"/>
</dbReference>
<evidence type="ECO:0000313" key="5">
    <source>
        <dbReference type="EMBL" id="SDB86052.1"/>
    </source>
</evidence>
<evidence type="ECO:0000256" key="1">
    <source>
        <dbReference type="ARBA" id="ARBA00022490"/>
    </source>
</evidence>
<evidence type="ECO:0000259" key="4">
    <source>
        <dbReference type="Pfam" id="PF16321"/>
    </source>
</evidence>
<comment type="similarity">
    <text evidence="3">Belongs to the HPF/YfiA ribosome-associated protein family. Long HPF subfamily.</text>
</comment>
<dbReference type="SUPFAM" id="SSF69754">
    <property type="entry name" value="Ribosome binding protein Y (YfiA homologue)"/>
    <property type="match status" value="1"/>
</dbReference>
<dbReference type="CDD" id="cd00552">
    <property type="entry name" value="RaiA"/>
    <property type="match status" value="1"/>
</dbReference>
<gene>
    <name evidence="3" type="primary">hpf</name>
    <name evidence="5" type="ORF">GA0111570_105147</name>
</gene>
<dbReference type="InterPro" id="IPR050574">
    <property type="entry name" value="HPF/YfiA_ribosome-assoc"/>
</dbReference>
<dbReference type="NCBIfam" id="TIGR00741">
    <property type="entry name" value="yfiA"/>
    <property type="match status" value="1"/>
</dbReference>
<dbReference type="PANTHER" id="PTHR33231:SF1">
    <property type="entry name" value="30S RIBOSOMAL PROTEIN"/>
    <property type="match status" value="1"/>
</dbReference>
<dbReference type="HAMAP" id="MF_00839">
    <property type="entry name" value="HPF"/>
    <property type="match status" value="1"/>
</dbReference>
<dbReference type="STRING" id="1577474.GA0111570_105147"/>
<dbReference type="EMBL" id="FMYF01000005">
    <property type="protein sequence ID" value="SDB86052.1"/>
    <property type="molecule type" value="Genomic_DNA"/>
</dbReference>
<name>A0A1G6GVJ8_9ACTN</name>
<dbReference type="InterPro" id="IPR034694">
    <property type="entry name" value="HPF_long/plastid"/>
</dbReference>
<dbReference type="Proteomes" id="UP000199086">
    <property type="component" value="Unassembled WGS sequence"/>
</dbReference>
<evidence type="ECO:0000313" key="6">
    <source>
        <dbReference type="Proteomes" id="UP000199086"/>
    </source>
</evidence>
<dbReference type="Gene3D" id="3.30.160.100">
    <property type="entry name" value="Ribosome hibernation promotion factor-like"/>
    <property type="match status" value="1"/>
</dbReference>
<dbReference type="InterPro" id="IPR032528">
    <property type="entry name" value="Ribosom_S30AE_C"/>
</dbReference>
<evidence type="ECO:0000256" key="3">
    <source>
        <dbReference type="HAMAP-Rule" id="MF_00839"/>
    </source>
</evidence>
<dbReference type="GO" id="GO:0043024">
    <property type="term" value="F:ribosomal small subunit binding"/>
    <property type="evidence" value="ECO:0007669"/>
    <property type="project" value="TreeGrafter"/>
</dbReference>
<dbReference type="InterPro" id="IPR036567">
    <property type="entry name" value="RHF-like"/>
</dbReference>